<dbReference type="InterPro" id="IPR004360">
    <property type="entry name" value="Glyas_Fos-R_dOase_dom"/>
</dbReference>
<evidence type="ECO:0000313" key="2">
    <source>
        <dbReference type="EMBL" id="OMF51548.1"/>
    </source>
</evidence>
<dbReference type="RefSeq" id="WP_076173549.1">
    <property type="nucleotide sequence ID" value="NZ_MRTP01000009.1"/>
</dbReference>
<dbReference type="STRING" id="297318.BK138_25120"/>
<evidence type="ECO:0000313" key="3">
    <source>
        <dbReference type="Proteomes" id="UP000187172"/>
    </source>
</evidence>
<dbReference type="Pfam" id="PF00903">
    <property type="entry name" value="Glyoxalase"/>
    <property type="match status" value="2"/>
</dbReference>
<accession>A0A1R1EIA9</accession>
<name>A0A1R1EIA9_9BACL</name>
<feature type="domain" description="VOC" evidence="1">
    <location>
        <begin position="6"/>
        <end position="124"/>
    </location>
</feature>
<dbReference type="InterPro" id="IPR037523">
    <property type="entry name" value="VOC_core"/>
</dbReference>
<dbReference type="EMBL" id="MRTP01000009">
    <property type="protein sequence ID" value="OMF51548.1"/>
    <property type="molecule type" value="Genomic_DNA"/>
</dbReference>
<dbReference type="PROSITE" id="PS51819">
    <property type="entry name" value="VOC"/>
    <property type="match status" value="2"/>
</dbReference>
<keyword evidence="3" id="KW-1185">Reference proteome</keyword>
<dbReference type="PANTHER" id="PTHR43279:SF1">
    <property type="entry name" value="CATECHOL-2,3-DIOXYGENASE"/>
    <property type="match status" value="1"/>
</dbReference>
<dbReference type="PANTHER" id="PTHR43279">
    <property type="entry name" value="CATECHOL-2,3-DIOXYGENASE"/>
    <property type="match status" value="1"/>
</dbReference>
<comment type="caution">
    <text evidence="2">The sequence shown here is derived from an EMBL/GenBank/DDBJ whole genome shotgun (WGS) entry which is preliminary data.</text>
</comment>
<feature type="domain" description="VOC" evidence="1">
    <location>
        <begin position="167"/>
        <end position="287"/>
    </location>
</feature>
<dbReference type="InterPro" id="IPR029068">
    <property type="entry name" value="Glyas_Bleomycin-R_OHBP_Dase"/>
</dbReference>
<dbReference type="CDD" id="cd16359">
    <property type="entry name" value="VOC_BsCatE_like_C"/>
    <property type="match status" value="1"/>
</dbReference>
<reference evidence="2 3" key="1">
    <citation type="submission" date="2016-11" db="EMBL/GenBank/DDBJ databases">
        <title>Paenibacillus species isolates.</title>
        <authorList>
            <person name="Beno S.M."/>
        </authorList>
    </citation>
    <scope>NUCLEOTIDE SEQUENCE [LARGE SCALE GENOMIC DNA]</scope>
    <source>
        <strain evidence="2 3">FSL R5-0378</strain>
    </source>
</reference>
<proteinExistence type="predicted"/>
<dbReference type="Proteomes" id="UP000187172">
    <property type="component" value="Unassembled WGS sequence"/>
</dbReference>
<dbReference type="AlphaFoldDB" id="A0A1R1EIA9"/>
<gene>
    <name evidence="2" type="ORF">BK138_25120</name>
</gene>
<organism evidence="2 3">
    <name type="scientific">Paenibacillus rhizosphaerae</name>
    <dbReference type="NCBI Taxonomy" id="297318"/>
    <lineage>
        <taxon>Bacteria</taxon>
        <taxon>Bacillati</taxon>
        <taxon>Bacillota</taxon>
        <taxon>Bacilli</taxon>
        <taxon>Bacillales</taxon>
        <taxon>Paenibacillaceae</taxon>
        <taxon>Paenibacillus</taxon>
    </lineage>
</organism>
<sequence>MHPEMKLGPVKIKISRMDRSITFYTEIIGLEVLKREGSTAELGPRGSASPILILEELEDAVIVPERSHAGLYHFAILLPSREHLGTVVRHFIQTDTPFGQGDHGVSEAIYLSDPDQNGIEVYADRPRDTWRKEPDGNYVMVTEAVDIRGLLEQSAGLEWQGLPAGTVIGHVHFHVGSLPEAKRFYCDILGFDVVGDYARMRALFISAGGYHHHVGLNIWAGAGAPPVPANGTGIDYMTIVLPGAREMEELVQRVREAGMAAEKQEEGVFLVRDPWNIGVRLTSSDRG</sequence>
<protein>
    <submittedName>
        <fullName evidence="2">Glyoxalase</fullName>
    </submittedName>
</protein>
<evidence type="ECO:0000259" key="1">
    <source>
        <dbReference type="PROSITE" id="PS51819"/>
    </source>
</evidence>
<dbReference type="Gene3D" id="3.10.180.10">
    <property type="entry name" value="2,3-Dihydroxybiphenyl 1,2-Dioxygenase, domain 1"/>
    <property type="match status" value="2"/>
</dbReference>
<dbReference type="SUPFAM" id="SSF54593">
    <property type="entry name" value="Glyoxalase/Bleomycin resistance protein/Dihydroxybiphenyl dioxygenase"/>
    <property type="match status" value="2"/>
</dbReference>